<dbReference type="InterPro" id="IPR051318">
    <property type="entry name" value="Fe-S_L-Ser"/>
</dbReference>
<evidence type="ECO:0000256" key="2">
    <source>
        <dbReference type="ARBA" id="ARBA00004742"/>
    </source>
</evidence>
<evidence type="ECO:0000256" key="8">
    <source>
        <dbReference type="ARBA" id="ARBA00023014"/>
    </source>
</evidence>
<dbReference type="InterPro" id="IPR042183">
    <property type="entry name" value="MmgE/PrpD_sf_1"/>
</dbReference>
<keyword evidence="6 11" id="KW-0479">Metal-binding</keyword>
<reference evidence="13 16" key="3">
    <citation type="journal article" date="2019" name="Nat. Med.">
        <title>A library of human gut bacterial isolates paired with longitudinal multiomics data enables mechanistic microbiome research.</title>
        <authorList>
            <person name="Poyet M."/>
            <person name="Groussin M."/>
            <person name="Gibbons S.M."/>
            <person name="Avila-Pacheco J."/>
            <person name="Jiang X."/>
            <person name="Kearney S.M."/>
            <person name="Perrotta A.R."/>
            <person name="Berdy B."/>
            <person name="Zhao S."/>
            <person name="Lieberman T.D."/>
            <person name="Swanson P.K."/>
            <person name="Smith M."/>
            <person name="Roesemann S."/>
            <person name="Alexander J.E."/>
            <person name="Rich S.A."/>
            <person name="Livny J."/>
            <person name="Vlamakis H."/>
            <person name="Clish C."/>
            <person name="Bullock K."/>
            <person name="Deik A."/>
            <person name="Scott J."/>
            <person name="Pierce K.A."/>
            <person name="Xavier R.J."/>
            <person name="Alm E.J."/>
        </authorList>
    </citation>
    <scope>NUCLEOTIDE SEQUENCE [LARGE SCALE GENOMIC DNA]</scope>
    <source>
        <strain evidence="13 16">BIOML-A2</strain>
    </source>
</reference>
<evidence type="ECO:0000256" key="7">
    <source>
        <dbReference type="ARBA" id="ARBA00023004"/>
    </source>
</evidence>
<evidence type="ECO:0000256" key="9">
    <source>
        <dbReference type="ARBA" id="ARBA00023239"/>
    </source>
</evidence>
<dbReference type="Gene3D" id="1.10.4100.10">
    <property type="entry name" value="2-methylcitrate dehydratase PrpD"/>
    <property type="match status" value="1"/>
</dbReference>
<gene>
    <name evidence="13" type="primary">sdaAA</name>
    <name evidence="13" type="ORF">GT747_02305</name>
    <name evidence="14" type="ORF">SAMN05444424_0259</name>
</gene>
<evidence type="ECO:0000256" key="5">
    <source>
        <dbReference type="ARBA" id="ARBA00022485"/>
    </source>
</evidence>
<evidence type="ECO:0000256" key="4">
    <source>
        <dbReference type="ARBA" id="ARBA00022432"/>
    </source>
</evidence>
<dbReference type="EMBL" id="FQVY01000001">
    <property type="protein sequence ID" value="SHF66668.1"/>
    <property type="molecule type" value="Genomic_DNA"/>
</dbReference>
<comment type="pathway">
    <text evidence="2">Carbohydrate biosynthesis; gluconeogenesis.</text>
</comment>
<dbReference type="EMBL" id="WWVX01000001">
    <property type="protein sequence ID" value="MZL68609.1"/>
    <property type="molecule type" value="Genomic_DNA"/>
</dbReference>
<dbReference type="SUPFAM" id="SSF103378">
    <property type="entry name" value="2-methylcitrate dehydratase PrpD"/>
    <property type="match status" value="1"/>
</dbReference>
<keyword evidence="4 11" id="KW-0312">Gluconeogenesis</keyword>
<comment type="catalytic activity">
    <reaction evidence="10 11">
        <text>L-serine = pyruvate + NH4(+)</text>
        <dbReference type="Rhea" id="RHEA:19169"/>
        <dbReference type="ChEBI" id="CHEBI:15361"/>
        <dbReference type="ChEBI" id="CHEBI:28938"/>
        <dbReference type="ChEBI" id="CHEBI:33384"/>
        <dbReference type="EC" id="4.3.1.17"/>
    </reaction>
</comment>
<evidence type="ECO:0000256" key="3">
    <source>
        <dbReference type="ARBA" id="ARBA00008636"/>
    </source>
</evidence>
<dbReference type="GO" id="GO:0046872">
    <property type="term" value="F:metal ion binding"/>
    <property type="evidence" value="ECO:0007669"/>
    <property type="project" value="UniProtKB-KW"/>
</dbReference>
<dbReference type="Proteomes" id="UP000184089">
    <property type="component" value="Unassembled WGS sequence"/>
</dbReference>
<dbReference type="GO" id="GO:0051539">
    <property type="term" value="F:4 iron, 4 sulfur cluster binding"/>
    <property type="evidence" value="ECO:0007669"/>
    <property type="project" value="UniProtKB-UniRule"/>
</dbReference>
<dbReference type="Proteomes" id="UP000474718">
    <property type="component" value="Unassembled WGS sequence"/>
</dbReference>
<dbReference type="GO" id="GO:0003941">
    <property type="term" value="F:L-serine ammonia-lyase activity"/>
    <property type="evidence" value="ECO:0007669"/>
    <property type="project" value="UniProtKB-UniRule"/>
</dbReference>
<proteinExistence type="inferred from homology"/>
<dbReference type="PANTHER" id="PTHR30182">
    <property type="entry name" value="L-SERINE DEHYDRATASE"/>
    <property type="match status" value="1"/>
</dbReference>
<comment type="similarity">
    <text evidence="3 11">Belongs to the iron-sulfur dependent L-serine dehydratase family.</text>
</comment>
<dbReference type="PANTHER" id="PTHR30182:SF1">
    <property type="entry name" value="L-SERINE DEHYDRATASE 1"/>
    <property type="match status" value="1"/>
</dbReference>
<dbReference type="InterPro" id="IPR004642">
    <property type="entry name" value="Ser_deHydtase_asu"/>
</dbReference>
<comment type="caution">
    <text evidence="14">The sequence shown here is derived from an EMBL/GenBank/DDBJ whole genome shotgun (WGS) entry which is preliminary data.</text>
</comment>
<dbReference type="NCBIfam" id="TIGR00718">
    <property type="entry name" value="sda_alpha"/>
    <property type="match status" value="1"/>
</dbReference>
<dbReference type="InterPro" id="IPR036148">
    <property type="entry name" value="MmgE/PrpD_sf"/>
</dbReference>
<dbReference type="RefSeq" id="WP_021659310.1">
    <property type="nucleotide sequence ID" value="NZ_FQVY01000001.1"/>
</dbReference>
<comment type="cofactor">
    <cofactor evidence="1 11">
        <name>[4Fe-4S] cluster</name>
        <dbReference type="ChEBI" id="CHEBI:49883"/>
    </cofactor>
</comment>
<evidence type="ECO:0000259" key="12">
    <source>
        <dbReference type="Pfam" id="PF03313"/>
    </source>
</evidence>
<keyword evidence="16" id="KW-1185">Reference proteome</keyword>
<evidence type="ECO:0000313" key="15">
    <source>
        <dbReference type="Proteomes" id="UP000184089"/>
    </source>
</evidence>
<protein>
    <recommendedName>
        <fullName evidence="11">L-serine dehydratase</fullName>
        <ecNumber evidence="11">4.3.1.17</ecNumber>
    </recommendedName>
</protein>
<evidence type="ECO:0000256" key="6">
    <source>
        <dbReference type="ARBA" id="ARBA00022723"/>
    </source>
</evidence>
<evidence type="ECO:0000256" key="1">
    <source>
        <dbReference type="ARBA" id="ARBA00001966"/>
    </source>
</evidence>
<keyword evidence="7 11" id="KW-0408">Iron</keyword>
<reference evidence="14" key="2">
    <citation type="submission" date="2016-11" db="EMBL/GenBank/DDBJ databases">
        <authorList>
            <person name="Varghese N."/>
            <person name="Submissions S."/>
        </authorList>
    </citation>
    <scope>NUCLEOTIDE SEQUENCE</scope>
    <source>
        <strain evidence="14">DSM 4029</strain>
    </source>
</reference>
<keyword evidence="5 11" id="KW-0004">4Fe-4S</keyword>
<name>A0AAQ1MAZ9_9FIRM</name>
<dbReference type="AlphaFoldDB" id="A0AAQ1MAZ9"/>
<evidence type="ECO:0000313" key="13">
    <source>
        <dbReference type="EMBL" id="MZL68609.1"/>
    </source>
</evidence>
<dbReference type="Pfam" id="PF03313">
    <property type="entry name" value="SDH_alpha"/>
    <property type="match status" value="1"/>
</dbReference>
<dbReference type="InterPro" id="IPR005130">
    <property type="entry name" value="Ser_deHydtase-like_asu"/>
</dbReference>
<dbReference type="GO" id="GO:0006094">
    <property type="term" value="P:gluconeogenesis"/>
    <property type="evidence" value="ECO:0007669"/>
    <property type="project" value="UniProtKB-KW"/>
</dbReference>
<evidence type="ECO:0000313" key="16">
    <source>
        <dbReference type="Proteomes" id="UP000474718"/>
    </source>
</evidence>
<evidence type="ECO:0000256" key="10">
    <source>
        <dbReference type="ARBA" id="ARBA00049406"/>
    </source>
</evidence>
<accession>A0AAQ1MAZ9</accession>
<feature type="domain" description="Serine dehydratase-like alpha subunit" evidence="12">
    <location>
        <begin position="15"/>
        <end position="275"/>
    </location>
</feature>
<reference evidence="15" key="1">
    <citation type="submission" date="2016-11" db="EMBL/GenBank/DDBJ databases">
        <authorList>
            <person name="Jaros S."/>
            <person name="Januszkiewicz K."/>
            <person name="Wedrychowicz H."/>
        </authorList>
    </citation>
    <scope>NUCLEOTIDE SEQUENCE [LARGE SCALE GENOMIC DNA]</scope>
    <source>
        <strain evidence="15">DSM 4029</strain>
    </source>
</reference>
<keyword evidence="8 11" id="KW-0411">Iron-sulfur</keyword>
<sequence>MFKYGFELADHCQKNDLRICDVAVSHEMQVGECSREEVFKRLKKRRNVMYSACHSTLHNPVPSVSGLTGGDASRLYRYSGEGSPLSGDTVARAMSYALSCFEVNTSMGPIVACPTAGSCGIVPGALFAAAETLDASEEALLESFATAAYIGMIISKNATVSGAEGGCQAECGSASAMAAAALAEMQGGSPQQCLDAAAIALKNVMGLVCDPVAGLVEIPCAKRNASGVANALLSADLVMAGIRSMIPFDEVVSAMYKVGRMLPEALRETAKGGVATTPTGLRYKKQVFGE</sequence>
<evidence type="ECO:0000256" key="11">
    <source>
        <dbReference type="RuleBase" id="RU366059"/>
    </source>
</evidence>
<organism evidence="14 15">
    <name type="scientific">Bittarella massiliensis</name>
    <name type="common">ex Durand et al. 2017</name>
    <dbReference type="NCBI Taxonomy" id="1720313"/>
    <lineage>
        <taxon>Bacteria</taxon>
        <taxon>Bacillati</taxon>
        <taxon>Bacillota</taxon>
        <taxon>Clostridia</taxon>
        <taxon>Eubacteriales</taxon>
        <taxon>Oscillospiraceae</taxon>
        <taxon>Bittarella (ex Durand et al. 2017)</taxon>
    </lineage>
</organism>
<dbReference type="EC" id="4.3.1.17" evidence="11"/>
<evidence type="ECO:0000313" key="14">
    <source>
        <dbReference type="EMBL" id="SHF66668.1"/>
    </source>
</evidence>
<keyword evidence="9 11" id="KW-0456">Lyase</keyword>